<feature type="compositionally biased region" description="Low complexity" evidence="12">
    <location>
        <begin position="427"/>
        <end position="443"/>
    </location>
</feature>
<proteinExistence type="inferred from homology"/>
<dbReference type="Proteomes" id="UP000646827">
    <property type="component" value="Unassembled WGS sequence"/>
</dbReference>
<keyword evidence="16" id="KW-1185">Reference proteome</keyword>
<dbReference type="InterPro" id="IPR032284">
    <property type="entry name" value="RecQ_Zn-bd"/>
</dbReference>
<evidence type="ECO:0000256" key="7">
    <source>
        <dbReference type="ARBA" id="ARBA00023125"/>
    </source>
</evidence>
<dbReference type="SMART" id="SM00956">
    <property type="entry name" value="RQC"/>
    <property type="match status" value="1"/>
</dbReference>
<dbReference type="InterPro" id="IPR011545">
    <property type="entry name" value="DEAD/DEAH_box_helicase_dom"/>
</dbReference>
<dbReference type="InterPro" id="IPR014001">
    <property type="entry name" value="Helicase_ATP-bd"/>
</dbReference>
<dbReference type="PROSITE" id="PS51192">
    <property type="entry name" value="HELICASE_ATP_BIND_1"/>
    <property type="match status" value="1"/>
</dbReference>
<evidence type="ECO:0000256" key="9">
    <source>
        <dbReference type="ARBA" id="ARBA00023242"/>
    </source>
</evidence>
<dbReference type="GO" id="GO:0005524">
    <property type="term" value="F:ATP binding"/>
    <property type="evidence" value="ECO:0007669"/>
    <property type="project" value="UniProtKB-KW"/>
</dbReference>
<name>A0A8H7S0J7_9FUNG</name>
<dbReference type="CDD" id="cd18794">
    <property type="entry name" value="SF2_C_RecQ"/>
    <property type="match status" value="1"/>
</dbReference>
<dbReference type="Gene3D" id="3.40.50.300">
    <property type="entry name" value="P-loop containing nucleotide triphosphate hydrolases"/>
    <property type="match status" value="2"/>
</dbReference>
<dbReference type="Pfam" id="PF09382">
    <property type="entry name" value="RQC"/>
    <property type="match status" value="1"/>
</dbReference>
<feature type="region of interest" description="Disordered" evidence="12">
    <location>
        <begin position="419"/>
        <end position="468"/>
    </location>
</feature>
<dbReference type="OrthoDB" id="10261556at2759"/>
<accession>A0A8H7S0J7</accession>
<dbReference type="EC" id="5.6.2.4" evidence="11"/>
<dbReference type="PROSITE" id="PS00690">
    <property type="entry name" value="DEAH_ATP_HELICASE"/>
    <property type="match status" value="1"/>
</dbReference>
<dbReference type="GO" id="GO:0005694">
    <property type="term" value="C:chromosome"/>
    <property type="evidence" value="ECO:0007669"/>
    <property type="project" value="TreeGrafter"/>
</dbReference>
<feature type="domain" description="Helicase ATP-binding" evidence="13">
    <location>
        <begin position="1"/>
        <end position="83"/>
    </location>
</feature>
<dbReference type="SMART" id="SM00490">
    <property type="entry name" value="HELICc"/>
    <property type="match status" value="1"/>
</dbReference>
<comment type="similarity">
    <text evidence="2 11">Belongs to the helicase family. RecQ subfamily.</text>
</comment>
<evidence type="ECO:0000256" key="3">
    <source>
        <dbReference type="ARBA" id="ARBA00022741"/>
    </source>
</evidence>
<evidence type="ECO:0000256" key="10">
    <source>
        <dbReference type="ARBA" id="ARBA00034617"/>
    </source>
</evidence>
<dbReference type="GO" id="GO:0006260">
    <property type="term" value="P:DNA replication"/>
    <property type="evidence" value="ECO:0007669"/>
    <property type="project" value="InterPro"/>
</dbReference>
<dbReference type="EMBL" id="JAEPRB010000143">
    <property type="protein sequence ID" value="KAG2220360.1"/>
    <property type="molecule type" value="Genomic_DNA"/>
</dbReference>
<feature type="domain" description="Helicase C-terminal" evidence="14">
    <location>
        <begin position="107"/>
        <end position="255"/>
    </location>
</feature>
<evidence type="ECO:0000313" key="15">
    <source>
        <dbReference type="EMBL" id="KAG2220360.1"/>
    </source>
</evidence>
<evidence type="ECO:0000256" key="8">
    <source>
        <dbReference type="ARBA" id="ARBA00023235"/>
    </source>
</evidence>
<dbReference type="GO" id="GO:0043138">
    <property type="term" value="F:3'-5' DNA helicase activity"/>
    <property type="evidence" value="ECO:0007669"/>
    <property type="project" value="UniProtKB-EC"/>
</dbReference>
<dbReference type="InterPro" id="IPR018982">
    <property type="entry name" value="RQC_domain"/>
</dbReference>
<dbReference type="InterPro" id="IPR001650">
    <property type="entry name" value="Helicase_C-like"/>
</dbReference>
<comment type="catalytic activity">
    <reaction evidence="10 11">
        <text>Couples ATP hydrolysis with the unwinding of duplex DNA by translocating in the 3'-5' direction.</text>
        <dbReference type="EC" id="5.6.2.4"/>
    </reaction>
</comment>
<dbReference type="InterPro" id="IPR036388">
    <property type="entry name" value="WH-like_DNA-bd_sf"/>
</dbReference>
<reference evidence="15 16" key="1">
    <citation type="submission" date="2020-12" db="EMBL/GenBank/DDBJ databases">
        <title>Metabolic potential, ecology and presence of endohyphal bacteria is reflected in genomic diversity of Mucoromycotina.</title>
        <authorList>
            <person name="Muszewska A."/>
            <person name="Okrasinska A."/>
            <person name="Steczkiewicz K."/>
            <person name="Drgas O."/>
            <person name="Orlowska M."/>
            <person name="Perlinska-Lenart U."/>
            <person name="Aleksandrzak-Piekarczyk T."/>
            <person name="Szatraj K."/>
            <person name="Zielenkiewicz U."/>
            <person name="Pilsyk S."/>
            <person name="Malc E."/>
            <person name="Mieczkowski P."/>
            <person name="Kruszewska J.S."/>
            <person name="Biernat P."/>
            <person name="Pawlowska J."/>
        </authorList>
    </citation>
    <scope>NUCLEOTIDE SEQUENCE [LARGE SCALE GENOMIC DNA]</scope>
    <source>
        <strain evidence="15 16">CBS 142.35</strain>
    </source>
</reference>
<gene>
    <name evidence="15" type="ORF">INT45_010746</name>
</gene>
<dbReference type="GO" id="GO:0000724">
    <property type="term" value="P:double-strand break repair via homologous recombination"/>
    <property type="evidence" value="ECO:0007669"/>
    <property type="project" value="TreeGrafter"/>
</dbReference>
<dbReference type="NCBIfam" id="TIGR00614">
    <property type="entry name" value="recQ_fam"/>
    <property type="match status" value="1"/>
</dbReference>
<evidence type="ECO:0000256" key="5">
    <source>
        <dbReference type="ARBA" id="ARBA00022806"/>
    </source>
</evidence>
<dbReference type="Gene3D" id="1.10.10.10">
    <property type="entry name" value="Winged helix-like DNA-binding domain superfamily/Winged helix DNA-binding domain"/>
    <property type="match status" value="1"/>
</dbReference>
<protein>
    <recommendedName>
        <fullName evidence="11">ATP-dependent DNA helicase</fullName>
        <ecNumber evidence="11">5.6.2.4</ecNumber>
    </recommendedName>
</protein>
<dbReference type="FunFam" id="3.40.50.300:FF:000340">
    <property type="entry name" value="Bloom syndrome, RecQ helicase"/>
    <property type="match status" value="1"/>
</dbReference>
<dbReference type="PANTHER" id="PTHR13710:SF153">
    <property type="entry name" value="RECQ-LIKE DNA HELICASE BLM"/>
    <property type="match status" value="1"/>
</dbReference>
<evidence type="ECO:0000259" key="14">
    <source>
        <dbReference type="PROSITE" id="PS51194"/>
    </source>
</evidence>
<dbReference type="AlphaFoldDB" id="A0A8H7S0J7"/>
<comment type="caution">
    <text evidence="15">The sequence shown here is derived from an EMBL/GenBank/DDBJ whole genome shotgun (WGS) entry which is preliminary data.</text>
</comment>
<keyword evidence="3 11" id="KW-0547">Nucleotide-binding</keyword>
<feature type="compositionally biased region" description="Low complexity" evidence="12">
    <location>
        <begin position="455"/>
        <end position="468"/>
    </location>
</feature>
<evidence type="ECO:0000256" key="2">
    <source>
        <dbReference type="ARBA" id="ARBA00005446"/>
    </source>
</evidence>
<dbReference type="Pfam" id="PF00271">
    <property type="entry name" value="Helicase_C"/>
    <property type="match status" value="1"/>
</dbReference>
<comment type="subcellular location">
    <subcellularLocation>
        <location evidence="1 11">Nucleus</location>
    </subcellularLocation>
</comment>
<dbReference type="GO" id="GO:0005634">
    <property type="term" value="C:nucleus"/>
    <property type="evidence" value="ECO:0007669"/>
    <property type="project" value="UniProtKB-SubCell"/>
</dbReference>
<dbReference type="InterPro" id="IPR027417">
    <property type="entry name" value="P-loop_NTPase"/>
</dbReference>
<dbReference type="PANTHER" id="PTHR13710">
    <property type="entry name" value="DNA HELICASE RECQ FAMILY MEMBER"/>
    <property type="match status" value="1"/>
</dbReference>
<keyword evidence="7" id="KW-0238">DNA-binding</keyword>
<keyword evidence="4 11" id="KW-0378">Hydrolase</keyword>
<keyword evidence="9 11" id="KW-0539">Nucleus</keyword>
<dbReference type="SUPFAM" id="SSF52540">
    <property type="entry name" value="P-loop containing nucleoside triphosphate hydrolases"/>
    <property type="match status" value="2"/>
</dbReference>
<evidence type="ECO:0000313" key="16">
    <source>
        <dbReference type="Proteomes" id="UP000646827"/>
    </source>
</evidence>
<keyword evidence="5 11" id="KW-0347">Helicase</keyword>
<evidence type="ECO:0000256" key="12">
    <source>
        <dbReference type="SAM" id="MobiDB-lite"/>
    </source>
</evidence>
<keyword evidence="6 11" id="KW-0067">ATP-binding</keyword>
<dbReference type="GO" id="GO:0016787">
    <property type="term" value="F:hydrolase activity"/>
    <property type="evidence" value="ECO:0007669"/>
    <property type="project" value="UniProtKB-KW"/>
</dbReference>
<keyword evidence="8" id="KW-0413">Isomerase</keyword>
<dbReference type="Pfam" id="PF16124">
    <property type="entry name" value="RecQ_Zn_bind"/>
    <property type="match status" value="1"/>
</dbReference>
<dbReference type="InterPro" id="IPR002464">
    <property type="entry name" value="DNA/RNA_helicase_DEAH_CS"/>
</dbReference>
<evidence type="ECO:0000256" key="6">
    <source>
        <dbReference type="ARBA" id="ARBA00022840"/>
    </source>
</evidence>
<evidence type="ECO:0000259" key="13">
    <source>
        <dbReference type="PROSITE" id="PS51192"/>
    </source>
</evidence>
<dbReference type="PROSITE" id="PS51194">
    <property type="entry name" value="HELICASE_CTER"/>
    <property type="match status" value="1"/>
</dbReference>
<comment type="catalytic activity">
    <reaction evidence="11">
        <text>ATP + H2O = ADP + phosphate + H(+)</text>
        <dbReference type="Rhea" id="RHEA:13065"/>
        <dbReference type="ChEBI" id="CHEBI:15377"/>
        <dbReference type="ChEBI" id="CHEBI:15378"/>
        <dbReference type="ChEBI" id="CHEBI:30616"/>
        <dbReference type="ChEBI" id="CHEBI:43474"/>
        <dbReference type="ChEBI" id="CHEBI:456216"/>
    </reaction>
</comment>
<dbReference type="GO" id="GO:0005737">
    <property type="term" value="C:cytoplasm"/>
    <property type="evidence" value="ECO:0007669"/>
    <property type="project" value="TreeGrafter"/>
</dbReference>
<organism evidence="15 16">
    <name type="scientific">Circinella minor</name>
    <dbReference type="NCBI Taxonomy" id="1195481"/>
    <lineage>
        <taxon>Eukaryota</taxon>
        <taxon>Fungi</taxon>
        <taxon>Fungi incertae sedis</taxon>
        <taxon>Mucoromycota</taxon>
        <taxon>Mucoromycotina</taxon>
        <taxon>Mucoromycetes</taxon>
        <taxon>Mucorales</taxon>
        <taxon>Lichtheimiaceae</taxon>
        <taxon>Circinella</taxon>
    </lineage>
</organism>
<evidence type="ECO:0000256" key="4">
    <source>
        <dbReference type="ARBA" id="ARBA00022801"/>
    </source>
</evidence>
<dbReference type="Pfam" id="PF00270">
    <property type="entry name" value="DEAD"/>
    <property type="match status" value="1"/>
</dbReference>
<dbReference type="GO" id="GO:0003677">
    <property type="term" value="F:DNA binding"/>
    <property type="evidence" value="ECO:0007669"/>
    <property type="project" value="UniProtKB-KW"/>
</dbReference>
<evidence type="ECO:0000256" key="1">
    <source>
        <dbReference type="ARBA" id="ARBA00004123"/>
    </source>
</evidence>
<dbReference type="GO" id="GO:0009378">
    <property type="term" value="F:four-way junction helicase activity"/>
    <property type="evidence" value="ECO:0007669"/>
    <property type="project" value="TreeGrafter"/>
</dbReference>
<sequence length="530" mass="59740">MIQKSGAFQSLMDSLYRRQMIARFVIDEAHCVSQWGHDFRPDYKMLGDLKETYPNVPLMALTATANEMVQKDVIHNLHIDQCKVLKQSFNRTNLHYDVVNKGNKISQFNDIVSFIRKYPNNSGIIYCISRKQCEDVAETLFTDFGINADHYHAALEAEERMRVQKEWQEGRIQVIVATIAFGMGIDKPDVRFVIHHSLPSSVEGYYQESGRAGRDGKEASCRLYYSFADTRIHNLLIENGDGSRQQKQRLLENLNRMVRFCENKSDCRRTQLLAYFNEKFDPKNCHGSCDNCTTNQGSEIIRKDYSDQAKVVIKFLNEARNDRVTLIQTIDALRGSRAKMLMSRGYNEMEGYGELREMNKTDVDRLLKHMLLNGVLKERSEVNRGGFTSSYIETTAKAFRVLDGGVKIILEVPKQLGISPTSGSVRGASHTTGASSSHGTPSSSKERSNIATSRAPSGSSVPQQSSASVHGGFVNANEFSYDESNNGMSRAKTVISSKKNNGSKRTGLNNPRNNIVTACFEEMRTLRDQL</sequence>
<evidence type="ECO:0000256" key="11">
    <source>
        <dbReference type="RuleBase" id="RU364117"/>
    </source>
</evidence>
<dbReference type="InterPro" id="IPR004589">
    <property type="entry name" value="DNA_helicase_ATP-dep_RecQ"/>
</dbReference>